<feature type="domain" description="Tyrosine-protein kinase G-rich" evidence="12">
    <location>
        <begin position="436"/>
        <end position="513"/>
    </location>
</feature>
<evidence type="ECO:0000256" key="1">
    <source>
        <dbReference type="ARBA" id="ARBA00007316"/>
    </source>
</evidence>
<dbReference type="InterPro" id="IPR027417">
    <property type="entry name" value="P-loop_NTPase"/>
</dbReference>
<keyword evidence="3" id="KW-0808">Transferase</keyword>
<dbReference type="EC" id="2.7.10.2" evidence="2"/>
<feature type="transmembrane region" description="Helical" evidence="10">
    <location>
        <begin position="495"/>
        <end position="517"/>
    </location>
</feature>
<dbReference type="Gene3D" id="3.40.50.300">
    <property type="entry name" value="P-loop containing nucleotide triphosphate hydrolases"/>
    <property type="match status" value="1"/>
</dbReference>
<keyword evidence="14" id="KW-1185">Reference proteome</keyword>
<feature type="coiled-coil region" evidence="9">
    <location>
        <begin position="256"/>
        <end position="297"/>
    </location>
</feature>
<dbReference type="NCBIfam" id="TIGR01007">
    <property type="entry name" value="eps_fam"/>
    <property type="match status" value="1"/>
</dbReference>
<comment type="similarity">
    <text evidence="1">Belongs to the CpsD/CapB family.</text>
</comment>
<dbReference type="RefSeq" id="WP_108210834.1">
    <property type="nucleotide sequence ID" value="NZ_QBKI01000002.1"/>
</dbReference>
<dbReference type="PANTHER" id="PTHR32309">
    <property type="entry name" value="TYROSINE-PROTEIN KINASE"/>
    <property type="match status" value="1"/>
</dbReference>
<evidence type="ECO:0000256" key="7">
    <source>
        <dbReference type="ARBA" id="ARBA00023137"/>
    </source>
</evidence>
<proteinExistence type="inferred from homology"/>
<dbReference type="OrthoDB" id="9794577at2"/>
<accession>A0A2T5YQ89</accession>
<dbReference type="EMBL" id="QBKI01000002">
    <property type="protein sequence ID" value="PTX21461.1"/>
    <property type="molecule type" value="Genomic_DNA"/>
</dbReference>
<keyword evidence="6" id="KW-0067">ATP-binding</keyword>
<evidence type="ECO:0000259" key="11">
    <source>
        <dbReference type="Pfam" id="PF13614"/>
    </source>
</evidence>
<evidence type="ECO:0000313" key="14">
    <source>
        <dbReference type="Proteomes" id="UP000244225"/>
    </source>
</evidence>
<organism evidence="13 14">
    <name type="scientific">Pontibacter mucosus</name>
    <dbReference type="NCBI Taxonomy" id="1649266"/>
    <lineage>
        <taxon>Bacteria</taxon>
        <taxon>Pseudomonadati</taxon>
        <taxon>Bacteroidota</taxon>
        <taxon>Cytophagia</taxon>
        <taxon>Cytophagales</taxon>
        <taxon>Hymenobacteraceae</taxon>
        <taxon>Pontibacter</taxon>
    </lineage>
</organism>
<dbReference type="GO" id="GO:0004715">
    <property type="term" value="F:non-membrane spanning protein tyrosine kinase activity"/>
    <property type="evidence" value="ECO:0007669"/>
    <property type="project" value="UniProtKB-EC"/>
</dbReference>
<dbReference type="InterPro" id="IPR050445">
    <property type="entry name" value="Bact_polysacc_biosynth/exp"/>
</dbReference>
<dbReference type="Pfam" id="PF13614">
    <property type="entry name" value="AAA_31"/>
    <property type="match status" value="1"/>
</dbReference>
<dbReference type="SUPFAM" id="SSF52540">
    <property type="entry name" value="P-loop containing nucleoside triphosphate hydrolases"/>
    <property type="match status" value="1"/>
</dbReference>
<protein>
    <recommendedName>
        <fullName evidence="2">non-specific protein-tyrosine kinase</fullName>
        <ecNumber evidence="2">2.7.10.2</ecNumber>
    </recommendedName>
</protein>
<keyword evidence="10" id="KW-0812">Transmembrane</keyword>
<dbReference type="AlphaFoldDB" id="A0A2T5YQ89"/>
<keyword evidence="9" id="KW-0175">Coiled coil</keyword>
<evidence type="ECO:0000256" key="10">
    <source>
        <dbReference type="SAM" id="Phobius"/>
    </source>
</evidence>
<evidence type="ECO:0000259" key="12">
    <source>
        <dbReference type="Pfam" id="PF13807"/>
    </source>
</evidence>
<dbReference type="Proteomes" id="UP000244225">
    <property type="component" value="Unassembled WGS sequence"/>
</dbReference>
<dbReference type="GO" id="GO:0005524">
    <property type="term" value="F:ATP binding"/>
    <property type="evidence" value="ECO:0007669"/>
    <property type="project" value="UniProtKB-KW"/>
</dbReference>
<evidence type="ECO:0000256" key="4">
    <source>
        <dbReference type="ARBA" id="ARBA00022741"/>
    </source>
</evidence>
<evidence type="ECO:0000313" key="13">
    <source>
        <dbReference type="EMBL" id="PTX21461.1"/>
    </source>
</evidence>
<dbReference type="CDD" id="cd05387">
    <property type="entry name" value="BY-kinase"/>
    <property type="match status" value="1"/>
</dbReference>
<keyword evidence="10" id="KW-0472">Membrane</keyword>
<feature type="domain" description="AAA" evidence="11">
    <location>
        <begin position="579"/>
        <end position="720"/>
    </location>
</feature>
<dbReference type="InterPro" id="IPR005702">
    <property type="entry name" value="Wzc-like_C"/>
</dbReference>
<evidence type="ECO:0000256" key="6">
    <source>
        <dbReference type="ARBA" id="ARBA00022840"/>
    </source>
</evidence>
<keyword evidence="5" id="KW-0418">Kinase</keyword>
<evidence type="ECO:0000256" key="5">
    <source>
        <dbReference type="ARBA" id="ARBA00022777"/>
    </source>
</evidence>
<gene>
    <name evidence="13" type="ORF">C8N40_102437</name>
</gene>
<dbReference type="GO" id="GO:0005886">
    <property type="term" value="C:plasma membrane"/>
    <property type="evidence" value="ECO:0007669"/>
    <property type="project" value="TreeGrafter"/>
</dbReference>
<comment type="caution">
    <text evidence="13">The sequence shown here is derived from an EMBL/GenBank/DDBJ whole genome shotgun (WGS) entry which is preliminary data.</text>
</comment>
<reference evidence="13 14" key="1">
    <citation type="submission" date="2018-04" db="EMBL/GenBank/DDBJ databases">
        <title>Genomic Encyclopedia of Archaeal and Bacterial Type Strains, Phase II (KMG-II): from individual species to whole genera.</title>
        <authorList>
            <person name="Goeker M."/>
        </authorList>
    </citation>
    <scope>NUCLEOTIDE SEQUENCE [LARGE SCALE GENOMIC DNA]</scope>
    <source>
        <strain evidence="13 14">DSM 100162</strain>
    </source>
</reference>
<feature type="transmembrane region" description="Helical" evidence="10">
    <location>
        <begin position="29"/>
        <end position="53"/>
    </location>
</feature>
<evidence type="ECO:0000256" key="8">
    <source>
        <dbReference type="ARBA" id="ARBA00051245"/>
    </source>
</evidence>
<keyword evidence="7" id="KW-0829">Tyrosine-protein kinase</keyword>
<sequence>MREKELFPLKSEQPQAKNIREIISQYTKYWYLFLIGGLLGFGGAYLYCLYYTIPQYRIASTILLKGGENAPDVGALGDISINKSAKNINNEIEVLYSLSLMQRVVSELNLSVGYLVEGRVKSTEIYGRDVPISVLISRFDSTAYGKSVFIHLKSNNTYLLEEDSGKVTSNRFGKQVNRPYGAFTIVTAPNNAGHHLAGKKIQVVFQDLKKVAQHYNQVLYILPKRDDASVLEISLVDPLPEKGINIINKLIEVYNNEAIEDKNLQAANTIEFLDERLKYITTELSDVEKNVEDYKRQNELTDVSSLASQYLEQAAGYNNKLSEWAIQIDILESIEEYLGSNNNQYKMVPSTLTIQDPTLAGLIARFNELQLERERLLRNAFPNNPLVQNINEQLEDLRANIIENLRNIKKGLIITSNNLKASSGQYKSKISKVPSMERELLEINREQAIKQNLYLYLLQKREEAAISLAASISNTRIIDPAIATDYPISPNKRNIYMMSVLLGLAVPFAGIFVYSLLNTKVQTLKDVELLTGAPVIGELIHNTSGEALVVMAGNRSPIVEMFRLIRAKLHFAAVDKENKVILVTSGTSGEGKTFFSINLGATMALTGKKVMLLELDLRSPNLCSYLGLPHGLGISDYLVSDSIILDDIVMASEENEGLFVIGAGSIPPNPAELMMSTKLAHIVDNLRASFDYIIIDTAPVGQVADAFCLSSLIDSTIYVIRYNYTYKEQITTLESIYRNKELSHPMVVLNDAKPDGRNKYGYGYGEYGSKRKKSILS</sequence>
<dbReference type="Pfam" id="PF13807">
    <property type="entry name" value="GNVR"/>
    <property type="match status" value="1"/>
</dbReference>
<feature type="coiled-coil region" evidence="9">
    <location>
        <begin position="359"/>
        <end position="411"/>
    </location>
</feature>
<dbReference type="InterPro" id="IPR032807">
    <property type="entry name" value="GNVR"/>
</dbReference>
<keyword evidence="4" id="KW-0547">Nucleotide-binding</keyword>
<dbReference type="InterPro" id="IPR025669">
    <property type="entry name" value="AAA_dom"/>
</dbReference>
<dbReference type="PANTHER" id="PTHR32309:SF13">
    <property type="entry name" value="FERRIC ENTEROBACTIN TRANSPORT PROTEIN FEPE"/>
    <property type="match status" value="1"/>
</dbReference>
<comment type="catalytic activity">
    <reaction evidence="8">
        <text>L-tyrosyl-[protein] + ATP = O-phospho-L-tyrosyl-[protein] + ADP + H(+)</text>
        <dbReference type="Rhea" id="RHEA:10596"/>
        <dbReference type="Rhea" id="RHEA-COMP:10136"/>
        <dbReference type="Rhea" id="RHEA-COMP:20101"/>
        <dbReference type="ChEBI" id="CHEBI:15378"/>
        <dbReference type="ChEBI" id="CHEBI:30616"/>
        <dbReference type="ChEBI" id="CHEBI:46858"/>
        <dbReference type="ChEBI" id="CHEBI:61978"/>
        <dbReference type="ChEBI" id="CHEBI:456216"/>
        <dbReference type="EC" id="2.7.10.2"/>
    </reaction>
</comment>
<evidence type="ECO:0000256" key="9">
    <source>
        <dbReference type="SAM" id="Coils"/>
    </source>
</evidence>
<evidence type="ECO:0000256" key="2">
    <source>
        <dbReference type="ARBA" id="ARBA00011903"/>
    </source>
</evidence>
<evidence type="ECO:0000256" key="3">
    <source>
        <dbReference type="ARBA" id="ARBA00022679"/>
    </source>
</evidence>
<keyword evidence="10" id="KW-1133">Transmembrane helix</keyword>
<name>A0A2T5YQ89_9BACT</name>